<feature type="transmembrane region" description="Helical" evidence="6">
    <location>
        <begin position="101"/>
        <end position="125"/>
    </location>
</feature>
<dbReference type="GO" id="GO:0016020">
    <property type="term" value="C:membrane"/>
    <property type="evidence" value="ECO:0007669"/>
    <property type="project" value="UniProtKB-SubCell"/>
</dbReference>
<comment type="subcellular location">
    <subcellularLocation>
        <location evidence="1">Membrane</location>
        <topology evidence="1">Multi-pass membrane protein</topology>
    </subcellularLocation>
</comment>
<evidence type="ECO:0000256" key="4">
    <source>
        <dbReference type="ARBA" id="ARBA00022989"/>
    </source>
</evidence>
<feature type="transmembrane region" description="Helical" evidence="6">
    <location>
        <begin position="270"/>
        <end position="291"/>
    </location>
</feature>
<evidence type="ECO:0000256" key="3">
    <source>
        <dbReference type="ARBA" id="ARBA00022692"/>
    </source>
</evidence>
<evidence type="ECO:0000256" key="2">
    <source>
        <dbReference type="ARBA" id="ARBA00006117"/>
    </source>
</evidence>
<feature type="transmembrane region" description="Helical" evidence="6">
    <location>
        <begin position="229"/>
        <end position="250"/>
    </location>
</feature>
<dbReference type="RefSeq" id="WP_128912316.1">
    <property type="nucleotide sequence ID" value="NZ_RDSM01000001.1"/>
</dbReference>
<feature type="transmembrane region" description="Helical" evidence="6">
    <location>
        <begin position="131"/>
        <end position="151"/>
    </location>
</feature>
<feature type="transmembrane region" description="Helical" evidence="6">
    <location>
        <begin position="195"/>
        <end position="217"/>
    </location>
</feature>
<feature type="transmembrane region" description="Helical" evidence="6">
    <location>
        <begin position="6"/>
        <end position="27"/>
    </location>
</feature>
<dbReference type="EMBL" id="RDSM01000001">
    <property type="protein sequence ID" value="RXH58296.1"/>
    <property type="molecule type" value="Genomic_DNA"/>
</dbReference>
<accession>A0A4Q0T974</accession>
<comment type="similarity">
    <text evidence="2">Belongs to the GRP transporter (TC 2.A.7.5) family.</text>
</comment>
<reference evidence="7 8" key="1">
    <citation type="submission" date="2018-11" db="EMBL/GenBank/DDBJ databases">
        <authorList>
            <person name="Mardanov A.V."/>
            <person name="Ravin N.V."/>
            <person name="Dedysh S.N."/>
        </authorList>
    </citation>
    <scope>NUCLEOTIDE SEQUENCE [LARGE SCALE GENOMIC DNA]</scope>
    <source>
        <strain evidence="7 8">AF10</strain>
    </source>
</reference>
<dbReference type="AlphaFoldDB" id="A0A4Q0T974"/>
<feature type="transmembrane region" description="Helical" evidence="6">
    <location>
        <begin position="163"/>
        <end position="183"/>
    </location>
</feature>
<evidence type="ECO:0000256" key="6">
    <source>
        <dbReference type="SAM" id="Phobius"/>
    </source>
</evidence>
<evidence type="ECO:0000313" key="8">
    <source>
        <dbReference type="Proteomes" id="UP000289437"/>
    </source>
</evidence>
<dbReference type="InterPro" id="IPR030189">
    <property type="entry name" value="UPS_plant"/>
</dbReference>
<evidence type="ECO:0000313" key="7">
    <source>
        <dbReference type="EMBL" id="RXH58296.1"/>
    </source>
</evidence>
<dbReference type="InterPro" id="IPR010651">
    <property type="entry name" value="Sugar_transport"/>
</dbReference>
<dbReference type="OrthoDB" id="110585at2"/>
<dbReference type="Proteomes" id="UP000289437">
    <property type="component" value="Unassembled WGS sequence"/>
</dbReference>
<proteinExistence type="inferred from homology"/>
<dbReference type="Pfam" id="PF06800">
    <property type="entry name" value="Sugar_transport"/>
    <property type="match status" value="1"/>
</dbReference>
<dbReference type="GO" id="GO:0015144">
    <property type="term" value="F:carbohydrate transmembrane transporter activity"/>
    <property type="evidence" value="ECO:0007669"/>
    <property type="project" value="InterPro"/>
</dbReference>
<keyword evidence="5 6" id="KW-0472">Membrane</keyword>
<keyword evidence="4 6" id="KW-1133">Transmembrane helix</keyword>
<evidence type="ECO:0000256" key="5">
    <source>
        <dbReference type="ARBA" id="ARBA00023136"/>
    </source>
</evidence>
<keyword evidence="8" id="KW-1185">Reference proteome</keyword>
<organism evidence="7 8">
    <name type="scientific">Granulicella sibirica</name>
    <dbReference type="NCBI Taxonomy" id="2479048"/>
    <lineage>
        <taxon>Bacteria</taxon>
        <taxon>Pseudomonadati</taxon>
        <taxon>Acidobacteriota</taxon>
        <taxon>Terriglobia</taxon>
        <taxon>Terriglobales</taxon>
        <taxon>Acidobacteriaceae</taxon>
        <taxon>Granulicella</taxon>
    </lineage>
</organism>
<feature type="transmembrane region" description="Helical" evidence="6">
    <location>
        <begin position="39"/>
        <end position="56"/>
    </location>
</feature>
<comment type="caution">
    <text evidence="7">The sequence shown here is derived from an EMBL/GenBank/DDBJ whole genome shotgun (WGS) entry which is preliminary data.</text>
</comment>
<sequence>MYLPSTYAAQLVFLFGSMLCWGSWANTLKLTPGWKFQSFYWDYVIGVLLGSFLWGLGPGGGEEFLHGLGAASGAAMLLAILAGIVFNAANQLIVVAIDLAGLAVAFPVGIGLALVVGVLLNYFLAPAANPLLLFGGVALVVIAILVDAVAYRKRERAKPAISRLGIVISLVGGLLMGGFYPILTKAMQGPGALGAYTVVPFFAVGLGLCAIPFNIWLMRRPFVGEPVAFSNYTGALASWHVWGIVGGLIWGCGLQFNLAASRAQMVGPAVSYALGQGATMVSAAWGVFIWREFRSAPAGTGRLLVIMFLFFIAGLGMIALAPTWH</sequence>
<gene>
    <name evidence="7" type="ORF">GRAN_1606</name>
</gene>
<dbReference type="PANTHER" id="PTHR31081">
    <property type="entry name" value="UREIDE PERMEASE 1-RELATED-RELATED"/>
    <property type="match status" value="1"/>
</dbReference>
<feature type="transmembrane region" description="Helical" evidence="6">
    <location>
        <begin position="68"/>
        <end position="89"/>
    </location>
</feature>
<feature type="transmembrane region" description="Helical" evidence="6">
    <location>
        <begin position="303"/>
        <end position="324"/>
    </location>
</feature>
<evidence type="ECO:0000256" key="1">
    <source>
        <dbReference type="ARBA" id="ARBA00004141"/>
    </source>
</evidence>
<protein>
    <submittedName>
        <fullName evidence="7">L-rhamnose-proton symporter</fullName>
    </submittedName>
</protein>
<keyword evidence="3 6" id="KW-0812">Transmembrane</keyword>
<reference evidence="8" key="2">
    <citation type="submission" date="2019-02" db="EMBL/GenBank/DDBJ databases">
        <title>Granulicella sibirica sp. nov., a psychrotolerant acidobacterium isolated from an organic soil layer in forested tundra, West Siberia.</title>
        <authorList>
            <person name="Oshkin I.Y."/>
            <person name="Kulichevskaya I.S."/>
            <person name="Rijpstra W.I.C."/>
            <person name="Sinninghe Damste J.S."/>
            <person name="Rakitin A.L."/>
            <person name="Ravin N.V."/>
            <person name="Dedysh S.N."/>
        </authorList>
    </citation>
    <scope>NUCLEOTIDE SEQUENCE [LARGE SCALE GENOMIC DNA]</scope>
    <source>
        <strain evidence="8">AF10</strain>
    </source>
</reference>
<name>A0A4Q0T974_9BACT</name>